<dbReference type="InterPro" id="IPR018958">
    <property type="entry name" value="Knr4/Smi1-like_dom"/>
</dbReference>
<dbReference type="SMART" id="SM00860">
    <property type="entry name" value="SMI1_KNR4"/>
    <property type="match status" value="1"/>
</dbReference>
<dbReference type="InterPro" id="IPR037883">
    <property type="entry name" value="Knr4/Smi1-like_sf"/>
</dbReference>
<evidence type="ECO:0000259" key="1">
    <source>
        <dbReference type="SMART" id="SM00860"/>
    </source>
</evidence>
<gene>
    <name evidence="2" type="ORF">KAOT1_00965</name>
</gene>
<sequence length="162" mass="19123">MEIQYLKNLENTSKVEYSSQMIEGISEEKIAEYETQLGIIFPLAYKEFLYLAGSYPGYLVLLDGLASIEDLADEEYQAYRQKAYLEPFNFKETRPYWTFATGSQAFWFFYLDEDTEDPIVWQAELYDVGSYDLNHAGKKQTFSEFINDIVDYSKEYYKEMYG</sequence>
<protein>
    <recommendedName>
        <fullName evidence="1">Knr4/Smi1-like domain-containing protein</fullName>
    </recommendedName>
</protein>
<dbReference type="STRING" id="391587.KAOT1_00965"/>
<dbReference type="SUPFAM" id="SSF160631">
    <property type="entry name" value="SMI1/KNR4-like"/>
    <property type="match status" value="1"/>
</dbReference>
<dbReference type="eggNOG" id="ENOG5033FZQ">
    <property type="taxonomic scope" value="Bacteria"/>
</dbReference>
<dbReference type="EMBL" id="ABIB01000024">
    <property type="protein sequence ID" value="EDP94217.1"/>
    <property type="molecule type" value="Genomic_DNA"/>
</dbReference>
<reference evidence="2 3" key="1">
    <citation type="journal article" date="2011" name="J. Bacteriol.">
        <title>Genome sequence of the algicidal bacterium Kordia algicida OT-1.</title>
        <authorList>
            <person name="Lee H.S."/>
            <person name="Kang S.G."/>
            <person name="Kwon K.K."/>
            <person name="Lee J.H."/>
            <person name="Kim S.J."/>
        </authorList>
    </citation>
    <scope>NUCLEOTIDE SEQUENCE [LARGE SCALE GENOMIC DNA]</scope>
    <source>
        <strain evidence="2 3">OT-1</strain>
    </source>
</reference>
<dbReference type="Gene3D" id="3.40.1580.10">
    <property type="entry name" value="SMI1/KNR4-like"/>
    <property type="match status" value="1"/>
</dbReference>
<accession>A9EDS3</accession>
<feature type="domain" description="Knr4/Smi1-like" evidence="1">
    <location>
        <begin position="24"/>
        <end position="148"/>
    </location>
</feature>
<proteinExistence type="predicted"/>
<dbReference type="Pfam" id="PF09346">
    <property type="entry name" value="SMI1_KNR4"/>
    <property type="match status" value="1"/>
</dbReference>
<comment type="caution">
    <text evidence="2">The sequence shown here is derived from an EMBL/GenBank/DDBJ whole genome shotgun (WGS) entry which is preliminary data.</text>
</comment>
<dbReference type="AlphaFoldDB" id="A9EDS3"/>
<keyword evidence="3" id="KW-1185">Reference proteome</keyword>
<organism evidence="2 3">
    <name type="scientific">Kordia algicida OT-1</name>
    <dbReference type="NCBI Taxonomy" id="391587"/>
    <lineage>
        <taxon>Bacteria</taxon>
        <taxon>Pseudomonadati</taxon>
        <taxon>Bacteroidota</taxon>
        <taxon>Flavobacteriia</taxon>
        <taxon>Flavobacteriales</taxon>
        <taxon>Flavobacteriaceae</taxon>
        <taxon>Kordia</taxon>
    </lineage>
</organism>
<evidence type="ECO:0000313" key="2">
    <source>
        <dbReference type="EMBL" id="EDP94217.1"/>
    </source>
</evidence>
<dbReference type="HOGENOM" id="CLU_1728513_0_0_10"/>
<name>A9EDS3_9FLAO</name>
<evidence type="ECO:0000313" key="3">
    <source>
        <dbReference type="Proteomes" id="UP000002945"/>
    </source>
</evidence>
<dbReference type="OrthoDB" id="1189226at2"/>
<dbReference type="RefSeq" id="WP_007092769.1">
    <property type="nucleotide sequence ID" value="NZ_CP142125.1"/>
</dbReference>
<dbReference type="Proteomes" id="UP000002945">
    <property type="component" value="Unassembled WGS sequence"/>
</dbReference>